<dbReference type="AlphaFoldDB" id="A0A7N2MZH1"/>
<evidence type="ECO:0000313" key="2">
    <source>
        <dbReference type="Proteomes" id="UP000594261"/>
    </source>
</evidence>
<protein>
    <submittedName>
        <fullName evidence="1">Uncharacterized protein</fullName>
    </submittedName>
</protein>
<accession>A0A7N2MZH1</accession>
<name>A0A7N2MZH1_QUELO</name>
<dbReference type="EMBL" id="LRBV02000011">
    <property type="status" value="NOT_ANNOTATED_CDS"/>
    <property type="molecule type" value="Genomic_DNA"/>
</dbReference>
<sequence>MFMPDLDLQYISKFCASLHDLNLKGCISVTDVGISNLICKCVDETSLLEFVSNKNAVESLLEGYSAC</sequence>
<keyword evidence="2" id="KW-1185">Reference proteome</keyword>
<organism evidence="1 2">
    <name type="scientific">Quercus lobata</name>
    <name type="common">Valley oak</name>
    <dbReference type="NCBI Taxonomy" id="97700"/>
    <lineage>
        <taxon>Eukaryota</taxon>
        <taxon>Viridiplantae</taxon>
        <taxon>Streptophyta</taxon>
        <taxon>Embryophyta</taxon>
        <taxon>Tracheophyta</taxon>
        <taxon>Spermatophyta</taxon>
        <taxon>Magnoliopsida</taxon>
        <taxon>eudicotyledons</taxon>
        <taxon>Gunneridae</taxon>
        <taxon>Pentapetalae</taxon>
        <taxon>rosids</taxon>
        <taxon>fabids</taxon>
        <taxon>Fagales</taxon>
        <taxon>Fagaceae</taxon>
        <taxon>Quercus</taxon>
    </lineage>
</organism>
<reference evidence="1 2" key="1">
    <citation type="journal article" date="2016" name="G3 (Bethesda)">
        <title>First Draft Assembly and Annotation of the Genome of a California Endemic Oak Quercus lobata Nee (Fagaceae).</title>
        <authorList>
            <person name="Sork V.L."/>
            <person name="Fitz-Gibbon S.T."/>
            <person name="Puiu D."/>
            <person name="Crepeau M."/>
            <person name="Gugger P.F."/>
            <person name="Sherman R."/>
            <person name="Stevens K."/>
            <person name="Langley C.H."/>
            <person name="Pellegrini M."/>
            <person name="Salzberg S.L."/>
        </authorList>
    </citation>
    <scope>NUCLEOTIDE SEQUENCE [LARGE SCALE GENOMIC DNA]</scope>
    <source>
        <strain evidence="1 2">cv. SW786</strain>
    </source>
</reference>
<evidence type="ECO:0000313" key="1">
    <source>
        <dbReference type="EnsemblPlants" id="QL11p043997:mrna"/>
    </source>
</evidence>
<dbReference type="InParanoid" id="A0A7N2MZH1"/>
<dbReference type="EnsemblPlants" id="QL11p043997:mrna">
    <property type="protein sequence ID" value="QL11p043997:mrna"/>
    <property type="gene ID" value="QL11p043997"/>
</dbReference>
<reference evidence="1" key="2">
    <citation type="submission" date="2021-01" db="UniProtKB">
        <authorList>
            <consortium name="EnsemblPlants"/>
        </authorList>
    </citation>
    <scope>IDENTIFICATION</scope>
</reference>
<proteinExistence type="predicted"/>
<dbReference type="Gramene" id="QL11p043997:mrna">
    <property type="protein sequence ID" value="QL11p043997:mrna"/>
    <property type="gene ID" value="QL11p043997"/>
</dbReference>
<dbReference type="Gene3D" id="3.80.10.10">
    <property type="entry name" value="Ribonuclease Inhibitor"/>
    <property type="match status" value="1"/>
</dbReference>
<dbReference type="Proteomes" id="UP000594261">
    <property type="component" value="Chromosome 11"/>
</dbReference>
<dbReference type="InterPro" id="IPR032675">
    <property type="entry name" value="LRR_dom_sf"/>
</dbReference>